<comment type="subcellular location">
    <subcellularLocation>
        <location evidence="2">Cell membrane</location>
        <topology evidence="2">Single-pass membrane protein</topology>
    </subcellularLocation>
</comment>
<evidence type="ECO:0000256" key="13">
    <source>
        <dbReference type="SAM" id="Phobius"/>
    </source>
</evidence>
<evidence type="ECO:0000256" key="3">
    <source>
        <dbReference type="ARBA" id="ARBA00006742"/>
    </source>
</evidence>
<evidence type="ECO:0000313" key="14">
    <source>
        <dbReference type="EMBL" id="QEX17381.1"/>
    </source>
</evidence>
<keyword evidence="12 13" id="KW-0472">Membrane</keyword>
<dbReference type="PANTHER" id="PTHR33909:SF1">
    <property type="entry name" value="SEC TRANSLOCON ACCESSORY COMPLEX SUBUNIT YAJC"/>
    <property type="match status" value="1"/>
</dbReference>
<accession>A0A5J6MJK2</accession>
<evidence type="ECO:0000256" key="7">
    <source>
        <dbReference type="ARBA" id="ARBA00022475"/>
    </source>
</evidence>
<comment type="function">
    <text evidence="1">The SecYEG-SecDF-YajC-YidC holo-translocon (HTL) protein secretase/insertase is a supercomplex required for protein secretion, insertion of proteins into membranes, and assembly of membrane protein complexes. While the SecYEG complex is essential for assembly of a number of proteins and complexes, the SecDF-YajC-YidC subcomplex facilitates these functions.</text>
</comment>
<keyword evidence="7" id="KW-1003">Cell membrane</keyword>
<gene>
    <name evidence="14" type="ORF">FRZ44_26810</name>
</gene>
<dbReference type="EMBL" id="CP042906">
    <property type="protein sequence ID" value="QEX17381.1"/>
    <property type="molecule type" value="Genomic_DNA"/>
</dbReference>
<dbReference type="RefSeq" id="WP_151177649.1">
    <property type="nucleotide sequence ID" value="NZ_CP042906.1"/>
</dbReference>
<evidence type="ECO:0000313" key="15">
    <source>
        <dbReference type="Proteomes" id="UP000326202"/>
    </source>
</evidence>
<keyword evidence="11" id="KW-0811">Translocation</keyword>
<evidence type="ECO:0000256" key="5">
    <source>
        <dbReference type="ARBA" id="ARBA00014962"/>
    </source>
</evidence>
<reference evidence="14 15" key="1">
    <citation type="submission" date="2019-08" db="EMBL/GenBank/DDBJ databases">
        <title>Hyperibacter terrae gen. nov., sp. nov. and Hyperibacter viscosus sp. nov., two new members in the family Rhodospirillaceae isolated from the rhizosphere of Hypericum perforatum.</title>
        <authorList>
            <person name="Noviana Z."/>
        </authorList>
    </citation>
    <scope>NUCLEOTIDE SEQUENCE [LARGE SCALE GENOMIC DNA]</scope>
    <source>
        <strain evidence="14 15">R5913</strain>
    </source>
</reference>
<dbReference type="InterPro" id="IPR003849">
    <property type="entry name" value="Preprotein_translocase_YajC"/>
</dbReference>
<evidence type="ECO:0000256" key="8">
    <source>
        <dbReference type="ARBA" id="ARBA00022692"/>
    </source>
</evidence>
<evidence type="ECO:0000256" key="9">
    <source>
        <dbReference type="ARBA" id="ARBA00022927"/>
    </source>
</evidence>
<dbReference type="SMART" id="SM01323">
    <property type="entry name" value="YajC"/>
    <property type="match status" value="1"/>
</dbReference>
<keyword evidence="15" id="KW-1185">Reference proteome</keyword>
<dbReference type="OrthoDB" id="9811406at2"/>
<proteinExistence type="inferred from homology"/>
<dbReference type="GO" id="GO:0015031">
    <property type="term" value="P:protein transport"/>
    <property type="evidence" value="ECO:0007669"/>
    <property type="project" value="UniProtKB-KW"/>
</dbReference>
<evidence type="ECO:0000256" key="4">
    <source>
        <dbReference type="ARBA" id="ARBA00011718"/>
    </source>
</evidence>
<evidence type="ECO:0000256" key="10">
    <source>
        <dbReference type="ARBA" id="ARBA00022989"/>
    </source>
</evidence>
<keyword evidence="8 13" id="KW-0812">Transmembrane</keyword>
<dbReference type="KEGG" id="htq:FRZ44_26810"/>
<comment type="subunit">
    <text evidence="4">Part of the SecDF-YidC-YajC translocase complex. The SecDF-YidC-YajC translocase forms a supercomplex with SecYEG, called the holo-translocon (HTL).</text>
</comment>
<evidence type="ECO:0000256" key="2">
    <source>
        <dbReference type="ARBA" id="ARBA00004162"/>
    </source>
</evidence>
<organism evidence="14 15">
    <name type="scientific">Hypericibacter terrae</name>
    <dbReference type="NCBI Taxonomy" id="2602015"/>
    <lineage>
        <taxon>Bacteria</taxon>
        <taxon>Pseudomonadati</taxon>
        <taxon>Pseudomonadota</taxon>
        <taxon>Alphaproteobacteria</taxon>
        <taxon>Rhodospirillales</taxon>
        <taxon>Dongiaceae</taxon>
        <taxon>Hypericibacter</taxon>
    </lineage>
</organism>
<evidence type="ECO:0000256" key="12">
    <source>
        <dbReference type="ARBA" id="ARBA00023136"/>
    </source>
</evidence>
<feature type="transmembrane region" description="Helical" evidence="13">
    <location>
        <begin position="23"/>
        <end position="42"/>
    </location>
</feature>
<dbReference type="GO" id="GO:0005886">
    <property type="term" value="C:plasma membrane"/>
    <property type="evidence" value="ECO:0007669"/>
    <property type="project" value="UniProtKB-SubCell"/>
</dbReference>
<keyword evidence="10 13" id="KW-1133">Transmembrane helix</keyword>
<comment type="similarity">
    <text evidence="3">Belongs to the YajC family.</text>
</comment>
<keyword evidence="6" id="KW-0813">Transport</keyword>
<evidence type="ECO:0000256" key="6">
    <source>
        <dbReference type="ARBA" id="ARBA00022448"/>
    </source>
</evidence>
<keyword evidence="9" id="KW-0653">Protein transport</keyword>
<dbReference type="Proteomes" id="UP000326202">
    <property type="component" value="Chromosome"/>
</dbReference>
<dbReference type="Pfam" id="PF02699">
    <property type="entry name" value="YajC"/>
    <property type="match status" value="1"/>
</dbReference>
<dbReference type="PRINTS" id="PR01853">
    <property type="entry name" value="YAJCTRNLCASE"/>
</dbReference>
<name>A0A5J6MJK2_9PROT</name>
<sequence>MFISQAFAQAADAAPAGIAGLGGIAQFAPLVLIFVVFYFLLIRPQQKKAKAHREMVTQLKRGDRVVTSGGIVGTVSKVVSDTEVQVEIAENVRVRVIRSSISDIVAKTEPASNGNAKEETAKGE</sequence>
<dbReference type="NCBIfam" id="TIGR00739">
    <property type="entry name" value="yajC"/>
    <property type="match status" value="1"/>
</dbReference>
<dbReference type="PANTHER" id="PTHR33909">
    <property type="entry name" value="SEC TRANSLOCON ACCESSORY COMPLEX SUBUNIT YAJC"/>
    <property type="match status" value="1"/>
</dbReference>
<evidence type="ECO:0000256" key="11">
    <source>
        <dbReference type="ARBA" id="ARBA00023010"/>
    </source>
</evidence>
<protein>
    <recommendedName>
        <fullName evidence="5">Sec translocon accessory complex subunit YajC</fullName>
    </recommendedName>
</protein>
<dbReference type="AlphaFoldDB" id="A0A5J6MJK2"/>
<evidence type="ECO:0000256" key="1">
    <source>
        <dbReference type="ARBA" id="ARBA00002061"/>
    </source>
</evidence>